<evidence type="ECO:0000313" key="4">
    <source>
        <dbReference type="EMBL" id="KAK9778565.1"/>
    </source>
</evidence>
<sequence length="415" mass="44348">MKSLLLVILAASSTRAAWLKWSVDSTPTWKPPQETGLSEDGSGLVGWTPKPTQAPGHRTEGEAVLELLRRDTFTTTNWTNSETCGWVSGVSSYPWTCGSDFVCSTNGDHAVACVSEDYQPFFISCFDFEASQAGSCQNLGSDTGCCQGSTAPACVTYIWTGSPVRSQFKCGTSTAITSMLDEPQFVIDASISSSKSSESAASASSASASRASVSASLASEASKSADASKGSVTTATLSDGSTVTSTADPLSATQSTSTTTTNNTNNTGAIVGGAVGGVAGLLLLLLLLFCCCRRRRKSTKNNYKLSYNSKSNEKTTVYNSRREQRDAERARHDRKASRGRSQRSKPGHDEDDDEPYPLGFVDGFDGQQPSAPREAHVSRDDRPVYAPQYHFHVTDGGRNSRESSIVETTRQYRAS</sequence>
<feature type="region of interest" description="Disordered" evidence="1">
    <location>
        <begin position="303"/>
        <end position="415"/>
    </location>
</feature>
<feature type="compositionally biased region" description="Basic residues" evidence="1">
    <location>
        <begin position="332"/>
        <end position="345"/>
    </location>
</feature>
<keyword evidence="2" id="KW-1133">Transmembrane helix</keyword>
<feature type="transmembrane region" description="Helical" evidence="2">
    <location>
        <begin position="269"/>
        <end position="291"/>
    </location>
</feature>
<protein>
    <submittedName>
        <fullName evidence="4">Uncharacterized protein</fullName>
    </submittedName>
</protein>
<evidence type="ECO:0000256" key="1">
    <source>
        <dbReference type="SAM" id="MobiDB-lite"/>
    </source>
</evidence>
<dbReference type="Proteomes" id="UP001465668">
    <property type="component" value="Unassembled WGS sequence"/>
</dbReference>
<feature type="region of interest" description="Disordered" evidence="1">
    <location>
        <begin position="229"/>
        <end position="267"/>
    </location>
</feature>
<evidence type="ECO:0000313" key="5">
    <source>
        <dbReference type="Proteomes" id="UP001465668"/>
    </source>
</evidence>
<organism evidence="4 5">
    <name type="scientific">Seiridium cardinale</name>
    <dbReference type="NCBI Taxonomy" id="138064"/>
    <lineage>
        <taxon>Eukaryota</taxon>
        <taxon>Fungi</taxon>
        <taxon>Dikarya</taxon>
        <taxon>Ascomycota</taxon>
        <taxon>Pezizomycotina</taxon>
        <taxon>Sordariomycetes</taxon>
        <taxon>Xylariomycetidae</taxon>
        <taxon>Amphisphaeriales</taxon>
        <taxon>Sporocadaceae</taxon>
        <taxon>Seiridium</taxon>
    </lineage>
</organism>
<feature type="signal peptide" evidence="3">
    <location>
        <begin position="1"/>
        <end position="16"/>
    </location>
</feature>
<feature type="compositionally biased region" description="Polar residues" evidence="1">
    <location>
        <begin position="402"/>
        <end position="415"/>
    </location>
</feature>
<comment type="caution">
    <text evidence="4">The sequence shown here is derived from an EMBL/GenBank/DDBJ whole genome shotgun (WGS) entry which is preliminary data.</text>
</comment>
<feature type="compositionally biased region" description="Polar residues" evidence="1">
    <location>
        <begin position="232"/>
        <end position="254"/>
    </location>
</feature>
<evidence type="ECO:0000256" key="2">
    <source>
        <dbReference type="SAM" id="Phobius"/>
    </source>
</evidence>
<feature type="chain" id="PRO_5045083713" evidence="3">
    <location>
        <begin position="17"/>
        <end position="415"/>
    </location>
</feature>
<proteinExistence type="predicted"/>
<feature type="compositionally biased region" description="Basic and acidic residues" evidence="1">
    <location>
        <begin position="392"/>
        <end position="401"/>
    </location>
</feature>
<feature type="compositionally biased region" description="Basic and acidic residues" evidence="1">
    <location>
        <begin position="373"/>
        <end position="383"/>
    </location>
</feature>
<reference evidence="4 5" key="1">
    <citation type="submission" date="2024-02" db="EMBL/GenBank/DDBJ databases">
        <title>First draft genome assembly of two strains of Seiridium cardinale.</title>
        <authorList>
            <person name="Emiliani G."/>
            <person name="Scali E."/>
        </authorList>
    </citation>
    <scope>NUCLEOTIDE SEQUENCE [LARGE SCALE GENOMIC DNA]</scope>
    <source>
        <strain evidence="4 5">BM-138-000479</strain>
    </source>
</reference>
<keyword evidence="3" id="KW-0732">Signal</keyword>
<keyword evidence="5" id="KW-1185">Reference proteome</keyword>
<feature type="region of interest" description="Disordered" evidence="1">
    <location>
        <begin position="29"/>
        <end position="58"/>
    </location>
</feature>
<gene>
    <name evidence="4" type="ORF">SCAR479_04587</name>
</gene>
<accession>A0ABR2XY08</accession>
<keyword evidence="2" id="KW-0812">Transmembrane</keyword>
<dbReference type="EMBL" id="JARVKM010000015">
    <property type="protein sequence ID" value="KAK9778565.1"/>
    <property type="molecule type" value="Genomic_DNA"/>
</dbReference>
<name>A0ABR2XY08_9PEZI</name>
<evidence type="ECO:0000256" key="3">
    <source>
        <dbReference type="SAM" id="SignalP"/>
    </source>
</evidence>
<feature type="compositionally biased region" description="Basic and acidic residues" evidence="1">
    <location>
        <begin position="320"/>
        <end position="331"/>
    </location>
</feature>
<keyword evidence="2" id="KW-0472">Membrane</keyword>
<feature type="compositionally biased region" description="Low complexity" evidence="1">
    <location>
        <begin position="255"/>
        <end position="267"/>
    </location>
</feature>